<evidence type="ECO:0000313" key="4">
    <source>
        <dbReference type="EMBL" id="TSM60525.1"/>
    </source>
</evidence>
<name>A0A556U4F5_BAGYA</name>
<dbReference type="InterPro" id="IPR016187">
    <property type="entry name" value="CTDL_fold"/>
</dbReference>
<protein>
    <submittedName>
        <fullName evidence="4">Aggrecan core protein</fullName>
    </submittedName>
</protein>
<dbReference type="InterPro" id="IPR001304">
    <property type="entry name" value="C-type_lectin-like"/>
</dbReference>
<keyword evidence="1" id="KW-1015">Disulfide bond</keyword>
<dbReference type="PROSITE" id="PS00615">
    <property type="entry name" value="C_TYPE_LECTIN_1"/>
    <property type="match status" value="2"/>
</dbReference>
<feature type="domain" description="C-type lectin" evidence="3">
    <location>
        <begin position="129"/>
        <end position="242"/>
    </location>
</feature>
<dbReference type="PANTHER" id="PTHR45784">
    <property type="entry name" value="C-TYPE LECTIN DOMAIN FAMILY 20 MEMBER A-RELATED"/>
    <property type="match status" value="1"/>
</dbReference>
<keyword evidence="5" id="KW-1185">Reference proteome</keyword>
<dbReference type="PROSITE" id="PS50041">
    <property type="entry name" value="C_TYPE_LECTIN_2"/>
    <property type="match status" value="2"/>
</dbReference>
<dbReference type="AlphaFoldDB" id="A0A556U4F5"/>
<keyword evidence="2" id="KW-0732">Signal</keyword>
<dbReference type="EMBL" id="VCAZ01000047">
    <property type="protein sequence ID" value="TSM60525.1"/>
    <property type="molecule type" value="Genomic_DNA"/>
</dbReference>
<dbReference type="InterPro" id="IPR016186">
    <property type="entry name" value="C-type_lectin-like/link_sf"/>
</dbReference>
<dbReference type="Proteomes" id="UP000319801">
    <property type="component" value="Unassembled WGS sequence"/>
</dbReference>
<reference evidence="4 5" key="1">
    <citation type="journal article" date="2019" name="Genome Biol. Evol.">
        <title>Whole-Genome Sequencing of the Giant Devil Catfish, Bagarius yarrelli.</title>
        <authorList>
            <person name="Jiang W."/>
            <person name="Lv Y."/>
            <person name="Cheng L."/>
            <person name="Yang K."/>
            <person name="Chao B."/>
            <person name="Wang X."/>
            <person name="Li Y."/>
            <person name="Pan X."/>
            <person name="You X."/>
            <person name="Zhang Y."/>
            <person name="Yang J."/>
            <person name="Li J."/>
            <person name="Zhang X."/>
            <person name="Liu S."/>
            <person name="Sun C."/>
            <person name="Yang J."/>
            <person name="Shi Q."/>
        </authorList>
    </citation>
    <scope>NUCLEOTIDE SEQUENCE [LARGE SCALE GENOMIC DNA]</scope>
    <source>
        <strain evidence="4">JWS20170419001</strain>
        <tissue evidence="4">Muscle</tissue>
    </source>
</reference>
<dbReference type="PANTHER" id="PTHR45784:SF3">
    <property type="entry name" value="C-TYPE LECTIN DOMAIN FAMILY 4 MEMBER K-LIKE-RELATED"/>
    <property type="match status" value="1"/>
</dbReference>
<feature type="domain" description="C-type lectin" evidence="3">
    <location>
        <begin position="24"/>
        <end position="121"/>
    </location>
</feature>
<gene>
    <name evidence="4" type="ORF">Baya_8597</name>
</gene>
<evidence type="ECO:0000256" key="1">
    <source>
        <dbReference type="ARBA" id="ARBA00023157"/>
    </source>
</evidence>
<dbReference type="SUPFAM" id="SSF56436">
    <property type="entry name" value="C-type lectin-like"/>
    <property type="match status" value="2"/>
</dbReference>
<evidence type="ECO:0000259" key="3">
    <source>
        <dbReference type="PROSITE" id="PS50041"/>
    </source>
</evidence>
<feature type="chain" id="PRO_5022143017" evidence="2">
    <location>
        <begin position="20"/>
        <end position="243"/>
    </location>
</feature>
<sequence>MKSLFFNCLLLVLNGTTVSVIREYFSNSMKMDLITAEIYCRENNGHLATITTKEEFDKAAVKAPKFSWIGLKRTAPLVNIWQWPNREITNFTRWFSNEPDNQFSAEDCVVMDISGWRDTNCVSGIFVTLCSRSFTLVKKKKTWDEAIQHCRTHYTDLAFVSTKKQLGYFETLLKKETETDSVWTGLRFLDKKWFWVNGETMESPVPLSSQCPIHPYRCGSYNFNTLSWENRNCDERFNFVCYY</sequence>
<comment type="caution">
    <text evidence="4">The sequence shown here is derived from an EMBL/GenBank/DDBJ whole genome shotgun (WGS) entry which is preliminary data.</text>
</comment>
<organism evidence="4 5">
    <name type="scientific">Bagarius yarrelli</name>
    <name type="common">Goonch</name>
    <name type="synonym">Bagrus yarrelli</name>
    <dbReference type="NCBI Taxonomy" id="175774"/>
    <lineage>
        <taxon>Eukaryota</taxon>
        <taxon>Metazoa</taxon>
        <taxon>Chordata</taxon>
        <taxon>Craniata</taxon>
        <taxon>Vertebrata</taxon>
        <taxon>Euteleostomi</taxon>
        <taxon>Actinopterygii</taxon>
        <taxon>Neopterygii</taxon>
        <taxon>Teleostei</taxon>
        <taxon>Ostariophysi</taxon>
        <taxon>Siluriformes</taxon>
        <taxon>Sisoridae</taxon>
        <taxon>Sisorinae</taxon>
        <taxon>Bagarius</taxon>
    </lineage>
</organism>
<evidence type="ECO:0000313" key="5">
    <source>
        <dbReference type="Proteomes" id="UP000319801"/>
    </source>
</evidence>
<dbReference type="InterPro" id="IPR018378">
    <property type="entry name" value="C-type_lectin_CS"/>
</dbReference>
<accession>A0A556U4F5</accession>
<dbReference type="CDD" id="cd00037">
    <property type="entry name" value="CLECT"/>
    <property type="match status" value="1"/>
</dbReference>
<dbReference type="OrthoDB" id="5858677at2759"/>
<dbReference type="Pfam" id="PF00059">
    <property type="entry name" value="Lectin_C"/>
    <property type="match status" value="2"/>
</dbReference>
<dbReference type="Gene3D" id="3.10.100.10">
    <property type="entry name" value="Mannose-Binding Protein A, subunit A"/>
    <property type="match status" value="2"/>
</dbReference>
<dbReference type="SMART" id="SM00034">
    <property type="entry name" value="CLECT"/>
    <property type="match status" value="2"/>
</dbReference>
<proteinExistence type="predicted"/>
<feature type="signal peptide" evidence="2">
    <location>
        <begin position="1"/>
        <end position="19"/>
    </location>
</feature>
<evidence type="ECO:0000256" key="2">
    <source>
        <dbReference type="SAM" id="SignalP"/>
    </source>
</evidence>